<evidence type="ECO:0000313" key="8">
    <source>
        <dbReference type="Proteomes" id="UP000092124"/>
    </source>
</evidence>
<evidence type="ECO:0000313" key="7">
    <source>
        <dbReference type="EMBL" id="OBS71637.1"/>
    </source>
</evidence>
<evidence type="ECO:0000256" key="3">
    <source>
        <dbReference type="ARBA" id="ARBA00022741"/>
    </source>
</evidence>
<dbReference type="STRING" id="56216.A0A1A6H1Y8"/>
<comment type="caution">
    <text evidence="7">The sequence shown here is derived from an EMBL/GenBank/DDBJ whole genome shotgun (WGS) entry which is preliminary data.</text>
</comment>
<evidence type="ECO:0000256" key="5">
    <source>
        <dbReference type="ARBA" id="ARBA00022917"/>
    </source>
</evidence>
<dbReference type="OrthoDB" id="342024at2759"/>
<dbReference type="Proteomes" id="UP000092124">
    <property type="component" value="Unassembled WGS sequence"/>
</dbReference>
<keyword evidence="4" id="KW-0251">Elongation factor</keyword>
<keyword evidence="5" id="KW-0648">Protein biosynthesis</keyword>
<keyword evidence="2" id="KW-0963">Cytoplasm</keyword>
<dbReference type="GO" id="GO:0003746">
    <property type="term" value="F:translation elongation factor activity"/>
    <property type="evidence" value="ECO:0007669"/>
    <property type="project" value="UniProtKB-KW"/>
</dbReference>
<organism evidence="7 8">
    <name type="scientific">Neotoma lepida</name>
    <name type="common">Desert woodrat</name>
    <dbReference type="NCBI Taxonomy" id="56216"/>
    <lineage>
        <taxon>Eukaryota</taxon>
        <taxon>Metazoa</taxon>
        <taxon>Chordata</taxon>
        <taxon>Craniata</taxon>
        <taxon>Vertebrata</taxon>
        <taxon>Euteleostomi</taxon>
        <taxon>Mammalia</taxon>
        <taxon>Eutheria</taxon>
        <taxon>Euarchontoglires</taxon>
        <taxon>Glires</taxon>
        <taxon>Rodentia</taxon>
        <taxon>Myomorpha</taxon>
        <taxon>Muroidea</taxon>
        <taxon>Cricetidae</taxon>
        <taxon>Neotominae</taxon>
        <taxon>Neotoma</taxon>
    </lineage>
</organism>
<dbReference type="PANTHER" id="PTHR44830">
    <property type="entry name" value="ELONGATION FACTOR 1 ALPHA"/>
    <property type="match status" value="1"/>
</dbReference>
<keyword evidence="8" id="KW-1185">Reference proteome</keyword>
<sequence>MGKPVSMPSWLTHCVKQLTMEKSPIKIDGDVGRATLQGALNCILPLTHRLTHLQLPLQDVYKIGGIVNIPVDQVGTGVLKPAIMITFAPVSVTAEEKSAETNQEALTEALPGDNVGFNVKNMSVKDVRHDNTAGNSIWDPPMKAAGFTAQMIDPSS</sequence>
<dbReference type="GO" id="GO:0005525">
    <property type="term" value="F:GTP binding"/>
    <property type="evidence" value="ECO:0007669"/>
    <property type="project" value="UniProtKB-KW"/>
</dbReference>
<evidence type="ECO:0000256" key="4">
    <source>
        <dbReference type="ARBA" id="ARBA00022768"/>
    </source>
</evidence>
<keyword evidence="6" id="KW-0342">GTP-binding</keyword>
<name>A0A1A6H1Y8_NEOLE</name>
<keyword evidence="3" id="KW-0547">Nucleotide-binding</keyword>
<dbReference type="FunFam" id="2.40.30.10:FF:000003">
    <property type="entry name" value="Elongation factor 1-alpha"/>
    <property type="match status" value="1"/>
</dbReference>
<dbReference type="Gene3D" id="2.40.30.10">
    <property type="entry name" value="Translation factors"/>
    <property type="match status" value="1"/>
</dbReference>
<accession>A0A1A6H1Y8</accession>
<comment type="subcellular location">
    <subcellularLocation>
        <location evidence="1">Cytoplasm</location>
    </subcellularLocation>
</comment>
<dbReference type="InterPro" id="IPR009000">
    <property type="entry name" value="Transl_B-barrel_sf"/>
</dbReference>
<dbReference type="PANTHER" id="PTHR44830:SF1">
    <property type="entry name" value="TR-TYPE G DOMAIN-CONTAINING PROTEIN"/>
    <property type="match status" value="1"/>
</dbReference>
<gene>
    <name evidence="7" type="ORF">A6R68_13785</name>
</gene>
<reference evidence="7 8" key="1">
    <citation type="submission" date="2016-06" db="EMBL/GenBank/DDBJ databases">
        <title>The Draft Genome Sequence and Annotation of the Desert Woodrat Neotoma lepida.</title>
        <authorList>
            <person name="Campbell M."/>
            <person name="Oakeson K.F."/>
            <person name="Yandell M."/>
            <person name="Halpert J.R."/>
            <person name="Dearing D."/>
        </authorList>
    </citation>
    <scope>NUCLEOTIDE SEQUENCE [LARGE SCALE GENOMIC DNA]</scope>
    <source>
        <strain evidence="7">417</strain>
        <tissue evidence="7">Liver</tissue>
    </source>
</reference>
<dbReference type="AlphaFoldDB" id="A0A1A6H1Y8"/>
<evidence type="ECO:0000256" key="1">
    <source>
        <dbReference type="ARBA" id="ARBA00004496"/>
    </source>
</evidence>
<dbReference type="GO" id="GO:0005737">
    <property type="term" value="C:cytoplasm"/>
    <property type="evidence" value="ECO:0007669"/>
    <property type="project" value="UniProtKB-SubCell"/>
</dbReference>
<evidence type="ECO:0000256" key="2">
    <source>
        <dbReference type="ARBA" id="ARBA00022490"/>
    </source>
</evidence>
<protein>
    <submittedName>
        <fullName evidence="7">Uncharacterized protein</fullName>
    </submittedName>
</protein>
<evidence type="ECO:0000256" key="6">
    <source>
        <dbReference type="ARBA" id="ARBA00023134"/>
    </source>
</evidence>
<dbReference type="EMBL" id="LZPO01055901">
    <property type="protein sequence ID" value="OBS71637.1"/>
    <property type="molecule type" value="Genomic_DNA"/>
</dbReference>
<dbReference type="SUPFAM" id="SSF50447">
    <property type="entry name" value="Translation proteins"/>
    <property type="match status" value="1"/>
</dbReference>
<proteinExistence type="predicted"/>